<dbReference type="FunFam" id="3.40.50.300:FF:000585">
    <property type="entry name" value="Structural maintenance of chromosomes 4"/>
    <property type="match status" value="1"/>
</dbReference>
<evidence type="ECO:0000256" key="7">
    <source>
        <dbReference type="ARBA" id="ARBA00022840"/>
    </source>
</evidence>
<comment type="subcellular location">
    <subcellularLocation>
        <location evidence="1">Nucleus</location>
    </subcellularLocation>
</comment>
<dbReference type="OrthoDB" id="5575062at2759"/>
<dbReference type="Pfam" id="PF02463">
    <property type="entry name" value="SMC_N"/>
    <property type="match status" value="1"/>
</dbReference>
<evidence type="ECO:0000256" key="2">
    <source>
        <dbReference type="ARBA" id="ARBA00006005"/>
    </source>
</evidence>
<feature type="compositionally biased region" description="Acidic residues" evidence="13">
    <location>
        <begin position="1144"/>
        <end position="1186"/>
    </location>
</feature>
<dbReference type="PANTHER" id="PTHR18937:SF172">
    <property type="entry name" value="STRUCTURAL MAINTENANCE OF CHROMOSOMES PROTEIN"/>
    <property type="match status" value="1"/>
</dbReference>
<dbReference type="Gene3D" id="3.30.70.1620">
    <property type="match status" value="1"/>
</dbReference>
<name>A0A267FYJ4_9PLAT</name>
<comment type="caution">
    <text evidence="15">The sequence shown here is derived from an EMBL/GenBank/DDBJ whole genome shotgun (WGS) entry which is preliminary data.</text>
</comment>
<dbReference type="SMART" id="SM00968">
    <property type="entry name" value="SMC_hinge"/>
    <property type="match status" value="1"/>
</dbReference>
<keyword evidence="4" id="KW-0132">Cell division</keyword>
<dbReference type="PIRSF" id="PIRSF005719">
    <property type="entry name" value="SMC"/>
    <property type="match status" value="1"/>
</dbReference>
<dbReference type="SUPFAM" id="SSF75553">
    <property type="entry name" value="Smc hinge domain"/>
    <property type="match status" value="1"/>
</dbReference>
<dbReference type="InterPro" id="IPR036277">
    <property type="entry name" value="SMC_hinge_sf"/>
</dbReference>
<keyword evidence="8 12" id="KW-0175">Coiled coil</keyword>
<dbReference type="GO" id="GO:0016887">
    <property type="term" value="F:ATP hydrolysis activity"/>
    <property type="evidence" value="ECO:0007669"/>
    <property type="project" value="InterPro"/>
</dbReference>
<sequence>VPMTDQADDPDHHARGGSDDERLETEQDLMNLAPLVIPPKPADLPMTGEEQGRARLMISQIVNRNFKSYAGERILGPFHQNFTAIVGPNGSGKSNVIDSMLFVFGYRASKIRSKKLSSLIHSSENFAAIDSCTVEIHFQRVVDREDGGYDIVEGSQFSVARTAFKDNASYYAVNGRRHEYKKVAELLMRVGIDLTHNRFLILQGEVEQISLMKPIAPNEHEEGLLEYLEDIIGSSRFKNPLTRIVRRIDALNDLRLEKVNQVKAVEKQKADLQGERDKALQYLRLCNQIVSKKNILFQIYRRECAATIDSMRGEQEQRQSELDAALAKLQEAKQQSKRKVEENKEIVKAYQEQQTIYTVTKEKFTALEVEDASLREEYKRMKAQGKKTVRLAEEEASKIEELKRAPEDAEKRLAELAEKLVELEKQRVEEEANRQTALNAIEAETKDLRAEKVVAERQLADLQKDANAKRSARDMARTELDILLSGQTRALQRLDAAKQDADGVERALAEKTAIRDRAAKETPEMQKSLERARRDEAALQQREAGLAEEARGLRVRVDEARRQLEQRSQSRVLQALLEQKKRGRFTGVRGRLGDLGAIDERYDVAMSTACGPLDDIVVDTIATGEACVRFLKEQRIGTATFIALDKMEQWAAESSKRCNAPIPRLFDLLQVPDPKVRNAFYYAIRDTLVAKDLDEATRVAYGTPRYRVVSEQGGLIELSGTMSGGGRPTRGRIGTRVNLDASTVGGSAMAAAAGSGGEESAQEAEKRLADLTAQLNGLRDERARLGETIAGLERDLRQLARNSDAVEREVARLGERRRAAREVLADAERRAAEAEPDAKALDKLRQRLETAEAEQKTSSDAAGKAETEVAQLDSRIMEVGGARLQVIQSRLDAVLAEIKKQKALSTKVKVAASTAERKVRESEERLARLETEKEECKTRLATIGDRLNQLEGECRDLMNRHKAAQEEVKKWQEKVDSMKSELEELEKEEQSLRKLEVDLRHKLQSVVGVIEEHERKRRGWERELQQLQLHRIQDDEEEAEEAERERVRREEAEAAAAAAAASSQEEEESDEDEEDDESADEDGDESEAEEAEENEEHAAMEVDGSDADEDQSNKDETAEASDDEEQGEQQMQLVPVAASVSAHEEDDKEEAGNDEAMEEEEENPQAEAEPEVPADGGEEAEDEDAADAVKSEPVESGDEPPKSKRRRTDEGVQSSKPGQQQKEKRRGKKLSKKQKRRAEKKKRQKQSAEATAAERQQRPRFSVEDMWKLPTLPDAELDELRNSGLRTQIQQLEDEVGRMQPDMSALDEYRQKEAAYLAKVGELDRVTTVRDEQRRLHEEWRHARLTEFMSGFRIITGKLKEMYQMITIGGDAELELVDSLDPFTEGVVFSVRPPKKSWKSIGNLSGGEKTLSSLALVFALHHYKPTPLYFMDEIDAALDFKNVSIVANYIKRCARNAQFIVISLRNNMFELSDRLVGIYKTDNCTKSVTIDPEQVARAAHWLNSGCYARRVMAPNPLGANQA</sequence>
<dbReference type="InterPro" id="IPR024704">
    <property type="entry name" value="SMC"/>
</dbReference>
<protein>
    <recommendedName>
        <fullName evidence="3">Structural maintenance of chromosomes protein 4</fullName>
    </recommendedName>
</protein>
<evidence type="ECO:0000313" key="15">
    <source>
        <dbReference type="EMBL" id="PAA78816.1"/>
    </source>
</evidence>
<feature type="region of interest" description="Disordered" evidence="13">
    <location>
        <begin position="1"/>
        <end position="22"/>
    </location>
</feature>
<evidence type="ECO:0000313" key="16">
    <source>
        <dbReference type="Proteomes" id="UP000215902"/>
    </source>
</evidence>
<accession>A0A267FYJ4</accession>
<feature type="compositionally biased region" description="Basic and acidic residues" evidence="13">
    <location>
        <begin position="9"/>
        <end position="20"/>
    </location>
</feature>
<dbReference type="GO" id="GO:0000796">
    <property type="term" value="C:condensin complex"/>
    <property type="evidence" value="ECO:0007669"/>
    <property type="project" value="TreeGrafter"/>
</dbReference>
<organism evidence="15 16">
    <name type="scientific">Macrostomum lignano</name>
    <dbReference type="NCBI Taxonomy" id="282301"/>
    <lineage>
        <taxon>Eukaryota</taxon>
        <taxon>Metazoa</taxon>
        <taxon>Spiralia</taxon>
        <taxon>Lophotrochozoa</taxon>
        <taxon>Platyhelminthes</taxon>
        <taxon>Rhabditophora</taxon>
        <taxon>Macrostomorpha</taxon>
        <taxon>Macrostomida</taxon>
        <taxon>Macrostomidae</taxon>
        <taxon>Macrostomum</taxon>
    </lineage>
</organism>
<feature type="non-terminal residue" evidence="15">
    <location>
        <position position="1"/>
    </location>
</feature>
<dbReference type="STRING" id="282301.A0A267FYJ4"/>
<dbReference type="FunFam" id="3.40.50.300:FF:000481">
    <property type="entry name" value="Structural maintenance of chromosomes 4"/>
    <property type="match status" value="1"/>
</dbReference>
<dbReference type="SUPFAM" id="SSF52540">
    <property type="entry name" value="P-loop containing nucleoside triphosphate hydrolases"/>
    <property type="match status" value="1"/>
</dbReference>
<evidence type="ECO:0000256" key="3">
    <source>
        <dbReference type="ARBA" id="ARBA00018693"/>
    </source>
</evidence>
<dbReference type="GO" id="GO:0005524">
    <property type="term" value="F:ATP binding"/>
    <property type="evidence" value="ECO:0007669"/>
    <property type="project" value="UniProtKB-KW"/>
</dbReference>
<gene>
    <name evidence="15" type="ORF">BOX15_Mlig034484g3</name>
</gene>
<evidence type="ECO:0000256" key="6">
    <source>
        <dbReference type="ARBA" id="ARBA00022776"/>
    </source>
</evidence>
<evidence type="ECO:0000256" key="9">
    <source>
        <dbReference type="ARBA" id="ARBA00023067"/>
    </source>
</evidence>
<dbReference type="PANTHER" id="PTHR18937">
    <property type="entry name" value="STRUCTURAL MAINTENANCE OF CHROMOSOMES SMC FAMILY MEMBER"/>
    <property type="match status" value="1"/>
</dbReference>
<comment type="similarity">
    <text evidence="2">Belongs to the SMC family. SMC4 subfamily.</text>
</comment>
<feature type="region of interest" description="Disordered" evidence="13">
    <location>
        <begin position="1028"/>
        <end position="1262"/>
    </location>
</feature>
<dbReference type="Proteomes" id="UP000215902">
    <property type="component" value="Unassembled WGS sequence"/>
</dbReference>
<evidence type="ECO:0000256" key="8">
    <source>
        <dbReference type="ARBA" id="ARBA00023054"/>
    </source>
</evidence>
<feature type="coiled-coil region" evidence="12">
    <location>
        <begin position="761"/>
        <end position="861"/>
    </location>
</feature>
<evidence type="ECO:0000256" key="5">
    <source>
        <dbReference type="ARBA" id="ARBA00022741"/>
    </source>
</evidence>
<feature type="compositionally biased region" description="Low complexity" evidence="13">
    <location>
        <begin position="1054"/>
        <end position="1063"/>
    </location>
</feature>
<feature type="domain" description="SMC hinge" evidence="14">
    <location>
        <begin position="586"/>
        <end position="700"/>
    </location>
</feature>
<evidence type="ECO:0000256" key="4">
    <source>
        <dbReference type="ARBA" id="ARBA00022618"/>
    </source>
</evidence>
<dbReference type="Gene3D" id="1.10.287.1490">
    <property type="match status" value="1"/>
</dbReference>
<dbReference type="GO" id="GO:0007076">
    <property type="term" value="P:mitotic chromosome condensation"/>
    <property type="evidence" value="ECO:0007669"/>
    <property type="project" value="TreeGrafter"/>
</dbReference>
<feature type="compositionally biased region" description="Acidic residues" evidence="13">
    <location>
        <begin position="1064"/>
        <end position="1095"/>
    </location>
</feature>
<keyword evidence="16" id="KW-1185">Reference proteome</keyword>
<feature type="coiled-coil region" evidence="12">
    <location>
        <begin position="529"/>
        <end position="567"/>
    </location>
</feature>
<dbReference type="Pfam" id="PF06470">
    <property type="entry name" value="SMC_hinge"/>
    <property type="match status" value="1"/>
</dbReference>
<evidence type="ECO:0000256" key="11">
    <source>
        <dbReference type="ARBA" id="ARBA00023306"/>
    </source>
</evidence>
<dbReference type="Gene3D" id="1.20.5.340">
    <property type="match status" value="1"/>
</dbReference>
<feature type="compositionally biased region" description="Basic residues" evidence="13">
    <location>
        <begin position="1223"/>
        <end position="1245"/>
    </location>
</feature>
<keyword evidence="9" id="KW-0226">DNA condensation</keyword>
<keyword evidence="7" id="KW-0067">ATP-binding</keyword>
<dbReference type="GO" id="GO:0005634">
    <property type="term" value="C:nucleus"/>
    <property type="evidence" value="ECO:0007669"/>
    <property type="project" value="UniProtKB-SubCell"/>
</dbReference>
<feature type="coiled-coil region" evidence="12">
    <location>
        <begin position="312"/>
        <end position="472"/>
    </location>
</feature>
<keyword evidence="10" id="KW-0539">Nucleus</keyword>
<proteinExistence type="inferred from homology"/>
<dbReference type="Gene3D" id="1.20.1060.20">
    <property type="match status" value="1"/>
</dbReference>
<evidence type="ECO:0000256" key="1">
    <source>
        <dbReference type="ARBA" id="ARBA00004123"/>
    </source>
</evidence>
<evidence type="ECO:0000256" key="13">
    <source>
        <dbReference type="SAM" id="MobiDB-lite"/>
    </source>
</evidence>
<feature type="compositionally biased region" description="Basic and acidic residues" evidence="13">
    <location>
        <begin position="1043"/>
        <end position="1052"/>
    </location>
</feature>
<evidence type="ECO:0000256" key="12">
    <source>
        <dbReference type="SAM" id="Coils"/>
    </source>
</evidence>
<dbReference type="GO" id="GO:0051301">
    <property type="term" value="P:cell division"/>
    <property type="evidence" value="ECO:0007669"/>
    <property type="project" value="UniProtKB-KW"/>
</dbReference>
<feature type="compositionally biased region" description="Basic and acidic residues" evidence="13">
    <location>
        <begin position="1187"/>
        <end position="1210"/>
    </location>
</feature>
<dbReference type="Gene3D" id="3.40.50.300">
    <property type="entry name" value="P-loop containing nucleotide triphosphate hydrolases"/>
    <property type="match status" value="2"/>
</dbReference>
<keyword evidence="6" id="KW-0498">Mitosis</keyword>
<evidence type="ECO:0000259" key="14">
    <source>
        <dbReference type="SMART" id="SM00968"/>
    </source>
</evidence>
<dbReference type="InterPro" id="IPR010935">
    <property type="entry name" value="SMC_hinge"/>
</dbReference>
<keyword evidence="11" id="KW-0131">Cell cycle</keyword>
<dbReference type="InterPro" id="IPR003395">
    <property type="entry name" value="RecF/RecN/SMC_N"/>
</dbReference>
<dbReference type="EMBL" id="NIVC01000665">
    <property type="protein sequence ID" value="PAA78816.1"/>
    <property type="molecule type" value="Genomic_DNA"/>
</dbReference>
<reference evidence="15 16" key="1">
    <citation type="submission" date="2017-06" db="EMBL/GenBank/DDBJ databases">
        <title>A platform for efficient transgenesis in Macrostomum lignano, a flatworm model organism for stem cell research.</title>
        <authorList>
            <person name="Berezikov E."/>
        </authorList>
    </citation>
    <scope>NUCLEOTIDE SEQUENCE [LARGE SCALE GENOMIC DNA]</scope>
    <source>
        <strain evidence="15">DV1</strain>
        <tissue evidence="15">Whole organism</tissue>
    </source>
</reference>
<dbReference type="InterPro" id="IPR027417">
    <property type="entry name" value="P-loop_NTPase"/>
</dbReference>
<evidence type="ECO:0000256" key="10">
    <source>
        <dbReference type="ARBA" id="ARBA00023242"/>
    </source>
</evidence>
<keyword evidence="5" id="KW-0547">Nucleotide-binding</keyword>
<feature type="compositionally biased region" description="Acidic residues" evidence="13">
    <location>
        <begin position="1118"/>
        <end position="1127"/>
    </location>
</feature>